<evidence type="ECO:0000313" key="3">
    <source>
        <dbReference type="EMBL" id="PWA03852.1"/>
    </source>
</evidence>
<protein>
    <recommendedName>
        <fullName evidence="2">Exodeoxyribonuclease X-like C-terminal domain-containing protein</fullName>
    </recommendedName>
</protein>
<dbReference type="Proteomes" id="UP000245449">
    <property type="component" value="Unassembled WGS sequence"/>
</dbReference>
<dbReference type="EMBL" id="QCZI01000041">
    <property type="protein sequence ID" value="PWA03852.1"/>
    <property type="molecule type" value="Genomic_DNA"/>
</dbReference>
<proteinExistence type="predicted"/>
<evidence type="ECO:0000256" key="1">
    <source>
        <dbReference type="SAM" id="MobiDB-lite"/>
    </source>
</evidence>
<dbReference type="Pfam" id="PF20600">
    <property type="entry name" value="ExoX-like_C"/>
    <property type="match status" value="1"/>
</dbReference>
<dbReference type="AlphaFoldDB" id="A0A2U1JFG5"/>
<dbReference type="InterPro" id="IPR046768">
    <property type="entry name" value="ExoX-like_C"/>
</dbReference>
<feature type="domain" description="Exodeoxyribonuclease X-like C-terminal" evidence="2">
    <location>
        <begin position="10"/>
        <end position="39"/>
    </location>
</feature>
<organism evidence="3 4">
    <name type="scientific">Flavobacterium psychrotolerans</name>
    <dbReference type="NCBI Taxonomy" id="2169410"/>
    <lineage>
        <taxon>Bacteria</taxon>
        <taxon>Pseudomonadati</taxon>
        <taxon>Bacteroidota</taxon>
        <taxon>Flavobacteriia</taxon>
        <taxon>Flavobacteriales</taxon>
        <taxon>Flavobacteriaceae</taxon>
        <taxon>Flavobacterium</taxon>
    </lineage>
</organism>
<gene>
    <name evidence="3" type="ORF">DB895_14055</name>
</gene>
<keyword evidence="4" id="KW-1185">Reference proteome</keyword>
<comment type="caution">
    <text evidence="3">The sequence shown here is derived from an EMBL/GenBank/DDBJ whole genome shotgun (WGS) entry which is preliminary data.</text>
</comment>
<evidence type="ECO:0000313" key="4">
    <source>
        <dbReference type="Proteomes" id="UP000245449"/>
    </source>
</evidence>
<accession>A0A2U1JFG5</accession>
<dbReference type="RefSeq" id="WP_116725984.1">
    <property type="nucleotide sequence ID" value="NZ_QCZI01000041.1"/>
</dbReference>
<sequence>MELFETESHFEFGKYKYRKLIDVANENAMYIQWCIVNLKGFVISNEAVTEIKKIYPKFLVDEKAVIILKNKQRSYEEYLEIESKRNYDYDDNFDDNSSSSNWDNEYYNDSLDTDQQSPEWWDSL</sequence>
<reference evidence="3 4" key="1">
    <citation type="submission" date="2018-04" db="EMBL/GenBank/DDBJ databases">
        <title>Flavobacterium sp. nov., isolated from glacier ice.</title>
        <authorList>
            <person name="Liu Q."/>
            <person name="Xin Y.-H."/>
        </authorList>
    </citation>
    <scope>NUCLEOTIDE SEQUENCE [LARGE SCALE GENOMIC DNA]</scope>
    <source>
        <strain evidence="3 4">RB1R5</strain>
    </source>
</reference>
<feature type="region of interest" description="Disordered" evidence="1">
    <location>
        <begin position="87"/>
        <end position="124"/>
    </location>
</feature>
<name>A0A2U1JFG5_9FLAO</name>
<feature type="compositionally biased region" description="Low complexity" evidence="1">
    <location>
        <begin position="95"/>
        <end position="110"/>
    </location>
</feature>
<dbReference type="OrthoDB" id="1360959at2"/>
<evidence type="ECO:0000259" key="2">
    <source>
        <dbReference type="Pfam" id="PF20600"/>
    </source>
</evidence>